<keyword evidence="2" id="KW-0349">Heme</keyword>
<evidence type="ECO:0000256" key="4">
    <source>
        <dbReference type="ARBA" id="ARBA00023002"/>
    </source>
</evidence>
<dbReference type="InterPro" id="IPR002397">
    <property type="entry name" value="Cyt_P450_B"/>
</dbReference>
<keyword evidence="3" id="KW-0479">Metal-binding</keyword>
<evidence type="ECO:0000256" key="5">
    <source>
        <dbReference type="ARBA" id="ARBA00023004"/>
    </source>
</evidence>
<dbReference type="Gene3D" id="1.10.630.10">
    <property type="entry name" value="Cytochrome P450"/>
    <property type="match status" value="1"/>
</dbReference>
<keyword evidence="4" id="KW-0560">Oxidoreductase</keyword>
<evidence type="ECO:0000256" key="2">
    <source>
        <dbReference type="ARBA" id="ARBA00022617"/>
    </source>
</evidence>
<dbReference type="PRINTS" id="PR00359">
    <property type="entry name" value="BP450"/>
</dbReference>
<sequence length="358" mass="38906">MSRYEDVVAAHRDHDTFISSRGLTYEQLSDPDADVPASIITMDPPDHTRYRKLVSRAFTPRAMAGWEDLVRGIVSGYLEPLVGEPSFDLVGEFAGPFPVEVISAILGVPEGDRQQIRHWTDTMLRREEGEAASGAAAQEAGIAQTMYFLELVAEKRRYPGDDMLSALVAAEVETGDGGTASLHDIEIAAFGTLLGAAGSETVTKLVGNAAVLFHRNPDQWRLVKDGFELHADAVEEILRYWPPSQYQGRCSAVESEWHGVTVPSGKPVFLLTGAATHDERAYEDPDRFDVRREQALAIGLGHGVHACLGAALARLESRVAIGEMAARLPDFAVDEAGCERVQMSNVAGYSKVPVHTGH</sequence>
<dbReference type="AlphaFoldDB" id="A0A381TAM7"/>
<accession>A0A381TAM7</accession>
<dbReference type="InterPro" id="IPR001128">
    <property type="entry name" value="Cyt_P450"/>
</dbReference>
<reference evidence="7" key="1">
    <citation type="submission" date="2018-05" db="EMBL/GenBank/DDBJ databases">
        <authorList>
            <person name="Lanie J.A."/>
            <person name="Ng W.-L."/>
            <person name="Kazmierczak K.M."/>
            <person name="Andrzejewski T.M."/>
            <person name="Davidsen T.M."/>
            <person name="Wayne K.J."/>
            <person name="Tettelin H."/>
            <person name="Glass J.I."/>
            <person name="Rusch D."/>
            <person name="Podicherti R."/>
            <person name="Tsui H.-C.T."/>
            <person name="Winkler M.E."/>
        </authorList>
    </citation>
    <scope>NUCLEOTIDE SEQUENCE</scope>
</reference>
<keyword evidence="6" id="KW-0503">Monooxygenase</keyword>
<dbReference type="GO" id="GO:0005506">
    <property type="term" value="F:iron ion binding"/>
    <property type="evidence" value="ECO:0007669"/>
    <property type="project" value="InterPro"/>
</dbReference>
<gene>
    <name evidence="7" type="ORF">METZ01_LOCUS63747</name>
</gene>
<organism evidence="7">
    <name type="scientific">marine metagenome</name>
    <dbReference type="NCBI Taxonomy" id="408172"/>
    <lineage>
        <taxon>unclassified sequences</taxon>
        <taxon>metagenomes</taxon>
        <taxon>ecological metagenomes</taxon>
    </lineage>
</organism>
<dbReference type="SUPFAM" id="SSF48264">
    <property type="entry name" value="Cytochrome P450"/>
    <property type="match status" value="1"/>
</dbReference>
<keyword evidence="5" id="KW-0408">Iron</keyword>
<evidence type="ECO:0000256" key="1">
    <source>
        <dbReference type="ARBA" id="ARBA00010617"/>
    </source>
</evidence>
<protein>
    <recommendedName>
        <fullName evidence="8">Cytochrome P450</fullName>
    </recommendedName>
</protein>
<name>A0A381TAM7_9ZZZZ</name>
<evidence type="ECO:0000313" key="7">
    <source>
        <dbReference type="EMBL" id="SVA10893.1"/>
    </source>
</evidence>
<comment type="similarity">
    <text evidence="1">Belongs to the cytochrome P450 family.</text>
</comment>
<dbReference type="GO" id="GO:0036199">
    <property type="term" value="F:cholest-4-en-3-one 26-monooxygenase activity"/>
    <property type="evidence" value="ECO:0007669"/>
    <property type="project" value="TreeGrafter"/>
</dbReference>
<dbReference type="Pfam" id="PF00067">
    <property type="entry name" value="p450"/>
    <property type="match status" value="1"/>
</dbReference>
<dbReference type="PANTHER" id="PTHR46696:SF4">
    <property type="entry name" value="BIOTIN BIOSYNTHESIS CYTOCHROME P450"/>
    <property type="match status" value="1"/>
</dbReference>
<evidence type="ECO:0000256" key="6">
    <source>
        <dbReference type="ARBA" id="ARBA00023033"/>
    </source>
</evidence>
<evidence type="ECO:0000256" key="3">
    <source>
        <dbReference type="ARBA" id="ARBA00022723"/>
    </source>
</evidence>
<dbReference type="PANTHER" id="PTHR46696">
    <property type="entry name" value="P450, PUTATIVE (EUROFUNG)-RELATED"/>
    <property type="match status" value="1"/>
</dbReference>
<dbReference type="GO" id="GO:0006707">
    <property type="term" value="P:cholesterol catabolic process"/>
    <property type="evidence" value="ECO:0007669"/>
    <property type="project" value="TreeGrafter"/>
</dbReference>
<dbReference type="GO" id="GO:0020037">
    <property type="term" value="F:heme binding"/>
    <property type="evidence" value="ECO:0007669"/>
    <property type="project" value="InterPro"/>
</dbReference>
<dbReference type="GO" id="GO:0008395">
    <property type="term" value="F:steroid hydroxylase activity"/>
    <property type="evidence" value="ECO:0007669"/>
    <property type="project" value="TreeGrafter"/>
</dbReference>
<dbReference type="InterPro" id="IPR036396">
    <property type="entry name" value="Cyt_P450_sf"/>
</dbReference>
<dbReference type="EMBL" id="UINC01003988">
    <property type="protein sequence ID" value="SVA10893.1"/>
    <property type="molecule type" value="Genomic_DNA"/>
</dbReference>
<dbReference type="FunFam" id="1.10.630.10:FF:000018">
    <property type="entry name" value="Cytochrome P450 monooxygenase"/>
    <property type="match status" value="1"/>
</dbReference>
<evidence type="ECO:0008006" key="8">
    <source>
        <dbReference type="Google" id="ProtNLM"/>
    </source>
</evidence>
<proteinExistence type="inferred from homology"/>